<dbReference type="GO" id="GO:0004777">
    <property type="term" value="F:succinate-semialdehyde dehydrogenase (NAD+) activity"/>
    <property type="evidence" value="ECO:0007669"/>
    <property type="project" value="TreeGrafter"/>
</dbReference>
<dbReference type="PANTHER" id="PTHR43353:SF5">
    <property type="entry name" value="SUCCINATE-SEMIALDEHYDE DEHYDROGENASE, MITOCHONDRIAL"/>
    <property type="match status" value="1"/>
</dbReference>
<dbReference type="CDD" id="cd07103">
    <property type="entry name" value="ALDH_F5_SSADH_GabD"/>
    <property type="match status" value="1"/>
</dbReference>
<comment type="caution">
    <text evidence="6">The sequence shown here is derived from an EMBL/GenBank/DDBJ whole genome shotgun (WGS) entry which is preliminary data.</text>
</comment>
<reference evidence="6 7" key="1">
    <citation type="submission" date="2019-11" db="EMBL/GenBank/DDBJ databases">
        <title>Pseudooceanicola pacifica sp. nov., isolated from deep-sea sediment of the Pacific Ocean.</title>
        <authorList>
            <person name="Lyu L."/>
        </authorList>
    </citation>
    <scope>NUCLEOTIDE SEQUENCE [LARGE SCALE GENOMIC DNA]</scope>
    <source>
        <strain evidence="6 7">216_PA32_1</strain>
    </source>
</reference>
<evidence type="ECO:0000313" key="7">
    <source>
        <dbReference type="Proteomes" id="UP000443843"/>
    </source>
</evidence>
<dbReference type="Proteomes" id="UP000443843">
    <property type="component" value="Unassembled WGS sequence"/>
</dbReference>
<evidence type="ECO:0000256" key="2">
    <source>
        <dbReference type="ARBA" id="ARBA00023002"/>
    </source>
</evidence>
<protein>
    <submittedName>
        <fullName evidence="6">Aldehyde dehydrogenase family protein</fullName>
    </submittedName>
</protein>
<feature type="active site" evidence="3">
    <location>
        <position position="258"/>
    </location>
</feature>
<dbReference type="InterPro" id="IPR016161">
    <property type="entry name" value="Ald_DH/histidinol_DH"/>
</dbReference>
<keyword evidence="7" id="KW-1185">Reference proteome</keyword>
<comment type="similarity">
    <text evidence="1 4">Belongs to the aldehyde dehydrogenase family.</text>
</comment>
<evidence type="ECO:0000256" key="3">
    <source>
        <dbReference type="PROSITE-ProRule" id="PRU10007"/>
    </source>
</evidence>
<dbReference type="Gene3D" id="3.40.309.10">
    <property type="entry name" value="Aldehyde Dehydrogenase, Chain A, domain 2"/>
    <property type="match status" value="1"/>
</dbReference>
<dbReference type="InterPro" id="IPR016162">
    <property type="entry name" value="Ald_DH_N"/>
</dbReference>
<dbReference type="AlphaFoldDB" id="A0A844WEG4"/>
<proteinExistence type="inferred from homology"/>
<dbReference type="InterPro" id="IPR016160">
    <property type="entry name" value="Ald_DH_CS_CYS"/>
</dbReference>
<dbReference type="Gene3D" id="3.40.605.10">
    <property type="entry name" value="Aldehyde Dehydrogenase, Chain A, domain 1"/>
    <property type="match status" value="1"/>
</dbReference>
<accession>A0A844WEG4</accession>
<dbReference type="FunFam" id="3.40.605.10:FF:000005">
    <property type="entry name" value="Succinate-semialdehyde dehydrogenase I"/>
    <property type="match status" value="1"/>
</dbReference>
<dbReference type="Pfam" id="PF00171">
    <property type="entry name" value="Aldedh"/>
    <property type="match status" value="1"/>
</dbReference>
<dbReference type="InterPro" id="IPR050740">
    <property type="entry name" value="Aldehyde_DH_Superfamily"/>
</dbReference>
<sequence>MIPGLKDPGLFRTQAFIDGTWTDGAPDTRISVSDPATGGGIALVASVSVAQAAQALDSAAAAWSAWRAQTAKARADVLLDWYRLVLEAREDLALILTSEQGKPLAEALAEIDYGASYIRWFAEEARRINGAILPGHRSDVLLSVRKEPIGVVAAITPWNFPNAMITRKVAPALAAGCPVVLKPASATPLSALALAELARRAGVPAGVFSVVPSRDSATIGTLFATSGVVRKLTFTGSTEVGRLLLAQAAGTIKKCSMELGGNAPVLVFDDADIPTAVQGVLAAKFRNAGQTCVCANRIYVQSGIYTAFAAALSDAVKGLTVGDGRQAGIAIGPLIDEAAARKVETLLADAVGQGARIAVGGQRAGAGGTFFQPTVVAEVTAAMRLVQEEIFGPVAPLVRFATVEEAIALANASDHGLAGYLFSQSPATIERITNAVEVGMLGINTGAISTEVAPFGGVKQSGLGREGAQLGMEDYLETKYVCQQF</sequence>
<dbReference type="SUPFAM" id="SSF53720">
    <property type="entry name" value="ALDH-like"/>
    <property type="match status" value="1"/>
</dbReference>
<dbReference type="EMBL" id="WNXQ01000004">
    <property type="protein sequence ID" value="MWB78340.1"/>
    <property type="molecule type" value="Genomic_DNA"/>
</dbReference>
<keyword evidence="2 4" id="KW-0560">Oxidoreductase</keyword>
<dbReference type="GO" id="GO:0005829">
    <property type="term" value="C:cytosol"/>
    <property type="evidence" value="ECO:0007669"/>
    <property type="project" value="TreeGrafter"/>
</dbReference>
<evidence type="ECO:0000256" key="4">
    <source>
        <dbReference type="RuleBase" id="RU003345"/>
    </source>
</evidence>
<dbReference type="InterPro" id="IPR029510">
    <property type="entry name" value="Ald_DH_CS_GLU"/>
</dbReference>
<dbReference type="FunFam" id="3.40.309.10:FF:000004">
    <property type="entry name" value="Succinate-semialdehyde dehydrogenase I"/>
    <property type="match status" value="1"/>
</dbReference>
<dbReference type="GO" id="GO:0009450">
    <property type="term" value="P:gamma-aminobutyric acid catabolic process"/>
    <property type="evidence" value="ECO:0007669"/>
    <property type="project" value="TreeGrafter"/>
</dbReference>
<dbReference type="PANTHER" id="PTHR43353">
    <property type="entry name" value="SUCCINATE-SEMIALDEHYDE DEHYDROGENASE, MITOCHONDRIAL"/>
    <property type="match status" value="1"/>
</dbReference>
<evidence type="ECO:0000259" key="5">
    <source>
        <dbReference type="Pfam" id="PF00171"/>
    </source>
</evidence>
<dbReference type="InterPro" id="IPR016163">
    <property type="entry name" value="Ald_DH_C"/>
</dbReference>
<dbReference type="PROSITE" id="PS00687">
    <property type="entry name" value="ALDEHYDE_DEHYDR_GLU"/>
    <property type="match status" value="1"/>
</dbReference>
<dbReference type="RefSeq" id="WP_160382598.1">
    <property type="nucleotide sequence ID" value="NZ_WNXQ01000004.1"/>
</dbReference>
<name>A0A844WEG4_9RHOB</name>
<organism evidence="6 7">
    <name type="scientific">Pseudooceanicola pacificus</name>
    <dbReference type="NCBI Taxonomy" id="2676438"/>
    <lineage>
        <taxon>Bacteria</taxon>
        <taxon>Pseudomonadati</taxon>
        <taxon>Pseudomonadota</taxon>
        <taxon>Alphaproteobacteria</taxon>
        <taxon>Rhodobacterales</taxon>
        <taxon>Paracoccaceae</taxon>
        <taxon>Pseudooceanicola</taxon>
    </lineage>
</organism>
<evidence type="ECO:0000256" key="1">
    <source>
        <dbReference type="ARBA" id="ARBA00009986"/>
    </source>
</evidence>
<feature type="domain" description="Aldehyde dehydrogenase" evidence="5">
    <location>
        <begin position="21"/>
        <end position="481"/>
    </location>
</feature>
<evidence type="ECO:0000313" key="6">
    <source>
        <dbReference type="EMBL" id="MWB78340.1"/>
    </source>
</evidence>
<gene>
    <name evidence="6" type="ORF">GLS40_09910</name>
</gene>
<dbReference type="InterPro" id="IPR015590">
    <property type="entry name" value="Aldehyde_DH_dom"/>
</dbReference>
<dbReference type="PROSITE" id="PS00070">
    <property type="entry name" value="ALDEHYDE_DEHYDR_CYS"/>
    <property type="match status" value="1"/>
</dbReference>